<dbReference type="AlphaFoldDB" id="A0A1L8F474"/>
<dbReference type="GO" id="GO:0007165">
    <property type="term" value="P:signal transduction"/>
    <property type="evidence" value="ECO:0007669"/>
    <property type="project" value="InterPro"/>
</dbReference>
<organism evidence="2 3">
    <name type="scientific">Xenopus laevis</name>
    <name type="common">African clawed frog</name>
    <dbReference type="NCBI Taxonomy" id="8355"/>
    <lineage>
        <taxon>Eukaryota</taxon>
        <taxon>Metazoa</taxon>
        <taxon>Chordata</taxon>
        <taxon>Craniata</taxon>
        <taxon>Vertebrata</taxon>
        <taxon>Euteleostomi</taxon>
        <taxon>Amphibia</taxon>
        <taxon>Batrachia</taxon>
        <taxon>Anura</taxon>
        <taxon>Pipoidea</taxon>
        <taxon>Pipidae</taxon>
        <taxon>Xenopodinae</taxon>
        <taxon>Xenopus</taxon>
        <taxon>Xenopus</taxon>
    </lineage>
</organism>
<dbReference type="PROSITE" id="PS50017">
    <property type="entry name" value="DEATH_DOMAIN"/>
    <property type="match status" value="1"/>
</dbReference>
<dbReference type="Pfam" id="PF00531">
    <property type="entry name" value="Death"/>
    <property type="match status" value="1"/>
</dbReference>
<dbReference type="Proteomes" id="UP000186698">
    <property type="component" value="Chromosome 8S"/>
</dbReference>
<dbReference type="RefSeq" id="XP_018088880.1">
    <property type="nucleotide sequence ID" value="XM_018233391.2"/>
</dbReference>
<dbReference type="Bgee" id="108700307">
    <property type="expression patterns" value="Expressed in spleen and 12 other cell types or tissues"/>
</dbReference>
<dbReference type="GeneID" id="108700307"/>
<dbReference type="KEGG" id="xla:108700307"/>
<evidence type="ECO:0000256" key="1">
    <source>
        <dbReference type="SAM" id="MobiDB-lite"/>
    </source>
</evidence>
<dbReference type="PaxDb" id="8355-A0A1L8F474"/>
<accession>A0A1L8F474</accession>
<dbReference type="InterPro" id="IPR000488">
    <property type="entry name" value="Death_dom"/>
</dbReference>
<keyword evidence="2" id="KW-1185">Reference proteome</keyword>
<dbReference type="SUPFAM" id="SSF47986">
    <property type="entry name" value="DEATH domain"/>
    <property type="match status" value="1"/>
</dbReference>
<dbReference type="InterPro" id="IPR011029">
    <property type="entry name" value="DEATH-like_dom_sf"/>
</dbReference>
<reference evidence="3" key="1">
    <citation type="submission" date="2025-08" db="UniProtKB">
        <authorList>
            <consortium name="RefSeq"/>
        </authorList>
    </citation>
    <scope>IDENTIFICATION</scope>
    <source>
        <strain evidence="3">J_2021</strain>
        <tissue evidence="3">Erythrocytes</tissue>
    </source>
</reference>
<feature type="region of interest" description="Disordered" evidence="1">
    <location>
        <begin position="1"/>
        <end position="22"/>
    </location>
</feature>
<evidence type="ECO:0000313" key="3">
    <source>
        <dbReference type="RefSeq" id="XP_018088880.1"/>
    </source>
</evidence>
<gene>
    <name evidence="3" type="primary">LOC108700307</name>
</gene>
<sequence length="245" mass="27728">MPSGMVPQAQRGANTPRQMPVENDETNATGILEPSLMLVSISPLRSLESIVELQISGPGTLWSEDILSEFQDLPDFSLAQTNALTALLRSRQLGASVNGNPLGVCNYLLMFQSQIQDLEELRTLAQRLKVLSRTDVIVVMHKQRNLLRWLGPFKPEELLIKDMSISHWLEFTTALSITNPIGNDWRMLANKLDIPRTYLDLWMQQNHNPAEMVLKTFMVRVSEATVGRIFDLMIEMEREDLAAIL</sequence>
<name>A0A1L8F474_XENLA</name>
<dbReference type="Gene3D" id="1.10.533.10">
    <property type="entry name" value="Death Domain, Fas"/>
    <property type="match status" value="1"/>
</dbReference>
<proteinExistence type="predicted"/>
<evidence type="ECO:0000313" key="2">
    <source>
        <dbReference type="Proteomes" id="UP000186698"/>
    </source>
</evidence>
<dbReference type="OrthoDB" id="8961071at2759"/>
<protein>
    <submittedName>
        <fullName evidence="3">Uncharacterized protein LOC108700307</fullName>
    </submittedName>
</protein>
<dbReference type="OMA" id="KDMSISH"/>